<dbReference type="GO" id="GO:0003677">
    <property type="term" value="F:DNA binding"/>
    <property type="evidence" value="ECO:0007669"/>
    <property type="project" value="InterPro"/>
</dbReference>
<dbReference type="GO" id="GO:0016787">
    <property type="term" value="F:hydrolase activity"/>
    <property type="evidence" value="ECO:0007669"/>
    <property type="project" value="UniProtKB-KW"/>
</dbReference>
<keyword evidence="1" id="KW-0378">Hydrolase</keyword>
<sequence length="111" mass="12536">MVKTEEVRRGDVVLVSLDPGRGGEIQKTRPCVIVSPDELNAYLRTFIVAPLTTGGHPYPFRVPCRFERRAGYVVIDQIRTVDRERLVRRLGKLSPSTLGRILAILQEMFTA</sequence>
<reference evidence="2 3" key="1">
    <citation type="journal article" date="2017" name="Water Res.">
        <title>Discovery and metagenomic analysis of an anammox bacterial enrichment related to Candidatus "Brocadia caroliniensis" in a full-scale glycerol-fed nitritation-denitritation separate centrate treatment process.</title>
        <authorList>
            <person name="Park H."/>
            <person name="Brotto A.C."/>
            <person name="van Loosdrecht M.C."/>
            <person name="Chandran K."/>
        </authorList>
    </citation>
    <scope>NUCLEOTIDE SEQUENCE [LARGE SCALE GENOMIC DNA]</scope>
    <source>
        <strain evidence="2">26THWARD</strain>
    </source>
</reference>
<dbReference type="Gene3D" id="2.30.30.110">
    <property type="match status" value="1"/>
</dbReference>
<comment type="similarity">
    <text evidence="1">Belongs to the PemK/MazF family.</text>
</comment>
<dbReference type="PANTHER" id="PTHR33988">
    <property type="entry name" value="ENDORIBONUCLEASE MAZF-RELATED"/>
    <property type="match status" value="1"/>
</dbReference>
<keyword evidence="1" id="KW-0255">Endonuclease</keyword>
<gene>
    <name evidence="2" type="ORF">AYP45_05950</name>
</gene>
<dbReference type="PIRSF" id="PIRSF033490">
    <property type="entry name" value="MazF"/>
    <property type="match status" value="1"/>
</dbReference>
<evidence type="ECO:0000256" key="1">
    <source>
        <dbReference type="PIRNR" id="PIRNR033490"/>
    </source>
</evidence>
<keyword evidence="1" id="KW-0540">Nuclease</keyword>
<dbReference type="InterPro" id="IPR011067">
    <property type="entry name" value="Plasmid_toxin/cell-grow_inhib"/>
</dbReference>
<dbReference type="GO" id="GO:0004521">
    <property type="term" value="F:RNA endonuclease activity"/>
    <property type="evidence" value="ECO:0007669"/>
    <property type="project" value="TreeGrafter"/>
</dbReference>
<accession>A0A1V4AV11</accession>
<dbReference type="AlphaFoldDB" id="A0A1V4AV11"/>
<dbReference type="EMBL" id="AYTS01000053">
    <property type="protein sequence ID" value="OOP56964.1"/>
    <property type="molecule type" value="Genomic_DNA"/>
</dbReference>
<dbReference type="SUPFAM" id="SSF50118">
    <property type="entry name" value="Cell growth inhibitor/plasmid maintenance toxic component"/>
    <property type="match status" value="1"/>
</dbReference>
<evidence type="ECO:0000313" key="2">
    <source>
        <dbReference type="EMBL" id="OOP56964.1"/>
    </source>
</evidence>
<proteinExistence type="inferred from homology"/>
<dbReference type="GO" id="GO:0016075">
    <property type="term" value="P:rRNA catabolic process"/>
    <property type="evidence" value="ECO:0007669"/>
    <property type="project" value="TreeGrafter"/>
</dbReference>
<dbReference type="Proteomes" id="UP000189681">
    <property type="component" value="Unassembled WGS sequence"/>
</dbReference>
<dbReference type="EC" id="3.1.-.-" evidence="1"/>
<organism evidence="2 3">
    <name type="scientific">Candidatus Brocadia carolinensis</name>
    <dbReference type="NCBI Taxonomy" id="1004156"/>
    <lineage>
        <taxon>Bacteria</taxon>
        <taxon>Pseudomonadati</taxon>
        <taxon>Planctomycetota</taxon>
        <taxon>Candidatus Brocadiia</taxon>
        <taxon>Candidatus Brocadiales</taxon>
        <taxon>Candidatus Brocadiaceae</taxon>
        <taxon>Candidatus Brocadia</taxon>
    </lineage>
</organism>
<dbReference type="STRING" id="1004156.AYP45_05950"/>
<dbReference type="InterPro" id="IPR003477">
    <property type="entry name" value="PemK-like"/>
</dbReference>
<dbReference type="GO" id="GO:0006402">
    <property type="term" value="P:mRNA catabolic process"/>
    <property type="evidence" value="ECO:0007669"/>
    <property type="project" value="TreeGrafter"/>
</dbReference>
<comment type="function">
    <text evidence="1">Toxic component of a type II toxin-antitoxin (TA) system.</text>
</comment>
<evidence type="ECO:0000313" key="3">
    <source>
        <dbReference type="Proteomes" id="UP000189681"/>
    </source>
</evidence>
<dbReference type="PANTHER" id="PTHR33988:SF2">
    <property type="entry name" value="ENDORIBONUCLEASE MAZF"/>
    <property type="match status" value="1"/>
</dbReference>
<dbReference type="Pfam" id="PF02452">
    <property type="entry name" value="PemK_toxin"/>
    <property type="match status" value="1"/>
</dbReference>
<protein>
    <recommendedName>
        <fullName evidence="1">mRNA interferase</fullName>
        <ecNumber evidence="1">3.1.-.-</ecNumber>
    </recommendedName>
</protein>
<comment type="caution">
    <text evidence="2">The sequence shown here is derived from an EMBL/GenBank/DDBJ whole genome shotgun (WGS) entry which is preliminary data.</text>
</comment>
<name>A0A1V4AV11_9BACT</name>